<evidence type="ECO:0000256" key="1">
    <source>
        <dbReference type="SAM" id="Coils"/>
    </source>
</evidence>
<sequence length="120" mass="13542">MISMKLSLDHASNSKLSSAKEIDTRTRFIMDMIMQLAAERERVNKQLHALRNENKYLVEKLHDTQIATALDACNDRLNNRNEDQDSNIDSSNGSCTKSSDEEGADPLRNTFKAGAKTIRE</sequence>
<keyword evidence="4" id="KW-1185">Reference proteome</keyword>
<name>A0ABU6TNU9_9FABA</name>
<feature type="compositionally biased region" description="Polar residues" evidence="2">
    <location>
        <begin position="87"/>
        <end position="97"/>
    </location>
</feature>
<dbReference type="PANTHER" id="PTHR35705">
    <property type="entry name" value="WPP DOMAIN-INTERACTING TAIL-ANCHORED PROTEIN 1"/>
    <property type="match status" value="1"/>
</dbReference>
<reference evidence="3 4" key="1">
    <citation type="journal article" date="2023" name="Plants (Basel)">
        <title>Bridging the Gap: Combining Genomics and Transcriptomics Approaches to Understand Stylosanthes scabra, an Orphan Legume from the Brazilian Caatinga.</title>
        <authorList>
            <person name="Ferreira-Neto J.R.C."/>
            <person name="da Silva M.D."/>
            <person name="Binneck E."/>
            <person name="de Melo N.F."/>
            <person name="da Silva R.H."/>
            <person name="de Melo A.L.T.M."/>
            <person name="Pandolfi V."/>
            <person name="Bustamante F.O."/>
            <person name="Brasileiro-Vidal A.C."/>
            <person name="Benko-Iseppon A.M."/>
        </authorList>
    </citation>
    <scope>NUCLEOTIDE SEQUENCE [LARGE SCALE GENOMIC DNA]</scope>
    <source>
        <tissue evidence="3">Leaves</tissue>
    </source>
</reference>
<evidence type="ECO:0000256" key="2">
    <source>
        <dbReference type="SAM" id="MobiDB-lite"/>
    </source>
</evidence>
<keyword evidence="1" id="KW-0175">Coiled coil</keyword>
<dbReference type="PANTHER" id="PTHR35705:SF2">
    <property type="entry name" value="WPP DOMAIN-INTERACTING TAIL-ANCHORED PROTEIN 2"/>
    <property type="match status" value="1"/>
</dbReference>
<protein>
    <submittedName>
        <fullName evidence="3">Uncharacterized protein</fullName>
    </submittedName>
</protein>
<proteinExistence type="predicted"/>
<organism evidence="3 4">
    <name type="scientific">Stylosanthes scabra</name>
    <dbReference type="NCBI Taxonomy" id="79078"/>
    <lineage>
        <taxon>Eukaryota</taxon>
        <taxon>Viridiplantae</taxon>
        <taxon>Streptophyta</taxon>
        <taxon>Embryophyta</taxon>
        <taxon>Tracheophyta</taxon>
        <taxon>Spermatophyta</taxon>
        <taxon>Magnoliopsida</taxon>
        <taxon>eudicotyledons</taxon>
        <taxon>Gunneridae</taxon>
        <taxon>Pentapetalae</taxon>
        <taxon>rosids</taxon>
        <taxon>fabids</taxon>
        <taxon>Fabales</taxon>
        <taxon>Fabaceae</taxon>
        <taxon>Papilionoideae</taxon>
        <taxon>50 kb inversion clade</taxon>
        <taxon>dalbergioids sensu lato</taxon>
        <taxon>Dalbergieae</taxon>
        <taxon>Pterocarpus clade</taxon>
        <taxon>Stylosanthes</taxon>
    </lineage>
</organism>
<dbReference type="InterPro" id="IPR039976">
    <property type="entry name" value="WIT1/WIT2"/>
</dbReference>
<gene>
    <name evidence="3" type="ORF">PIB30_070043</name>
</gene>
<accession>A0ABU6TNU9</accession>
<dbReference type="Proteomes" id="UP001341840">
    <property type="component" value="Unassembled WGS sequence"/>
</dbReference>
<comment type="caution">
    <text evidence="3">The sequence shown here is derived from an EMBL/GenBank/DDBJ whole genome shotgun (WGS) entry which is preliminary data.</text>
</comment>
<evidence type="ECO:0000313" key="3">
    <source>
        <dbReference type="EMBL" id="MED6150194.1"/>
    </source>
</evidence>
<feature type="coiled-coil region" evidence="1">
    <location>
        <begin position="33"/>
        <end position="60"/>
    </location>
</feature>
<dbReference type="EMBL" id="JASCZI010091401">
    <property type="protein sequence ID" value="MED6150194.1"/>
    <property type="molecule type" value="Genomic_DNA"/>
</dbReference>
<feature type="region of interest" description="Disordered" evidence="2">
    <location>
        <begin position="77"/>
        <end position="120"/>
    </location>
</feature>
<evidence type="ECO:0000313" key="4">
    <source>
        <dbReference type="Proteomes" id="UP001341840"/>
    </source>
</evidence>